<dbReference type="Pfam" id="PF19891">
    <property type="entry name" value="DUF6364"/>
    <property type="match status" value="1"/>
</dbReference>
<keyword evidence="2" id="KW-1185">Reference proteome</keyword>
<dbReference type="GO" id="GO:0006355">
    <property type="term" value="P:regulation of DNA-templated transcription"/>
    <property type="evidence" value="ECO:0007669"/>
    <property type="project" value="InterPro"/>
</dbReference>
<dbReference type="AlphaFoldDB" id="A0A1M5K895"/>
<organism evidence="1 2">
    <name type="scientific">Streptoalloteichus hindustanus</name>
    <dbReference type="NCBI Taxonomy" id="2017"/>
    <lineage>
        <taxon>Bacteria</taxon>
        <taxon>Bacillati</taxon>
        <taxon>Actinomycetota</taxon>
        <taxon>Actinomycetes</taxon>
        <taxon>Pseudonocardiales</taxon>
        <taxon>Pseudonocardiaceae</taxon>
        <taxon>Streptoalloteichus</taxon>
    </lineage>
</organism>
<dbReference type="InterPro" id="IPR010985">
    <property type="entry name" value="Ribbon_hlx_hlx"/>
</dbReference>
<dbReference type="InterPro" id="IPR045944">
    <property type="entry name" value="DUF6364"/>
</dbReference>
<name>A0A1M5K895_STRHI</name>
<evidence type="ECO:0000313" key="1">
    <source>
        <dbReference type="EMBL" id="SHG48393.1"/>
    </source>
</evidence>
<evidence type="ECO:0008006" key="3">
    <source>
        <dbReference type="Google" id="ProtNLM"/>
    </source>
</evidence>
<dbReference type="STRING" id="2017.SAMN05444320_109160"/>
<dbReference type="EMBL" id="FQVN01000009">
    <property type="protein sequence ID" value="SHG48393.1"/>
    <property type="molecule type" value="Genomic_DNA"/>
</dbReference>
<proteinExistence type="predicted"/>
<protein>
    <recommendedName>
        <fullName evidence="3">Ribbon-helix-helix protein, copG family</fullName>
    </recommendedName>
</protein>
<dbReference type="SUPFAM" id="SSF47598">
    <property type="entry name" value="Ribbon-helix-helix"/>
    <property type="match status" value="1"/>
</dbReference>
<reference evidence="1 2" key="1">
    <citation type="submission" date="2016-11" db="EMBL/GenBank/DDBJ databases">
        <authorList>
            <person name="Jaros S."/>
            <person name="Januszkiewicz K."/>
            <person name="Wedrychowicz H."/>
        </authorList>
    </citation>
    <scope>NUCLEOTIDE SEQUENCE [LARGE SCALE GENOMIC DNA]</scope>
    <source>
        <strain evidence="1 2">DSM 44523</strain>
    </source>
</reference>
<gene>
    <name evidence="1" type="ORF">SAMN05444320_109160</name>
</gene>
<sequence>MAKQNLTVQLDEDVIRRAKAAAARRGMSLSSLIARDVRAIEESDERYERAKQVAFDALANAVDRGGRSWRREDLHDR</sequence>
<dbReference type="Proteomes" id="UP000184501">
    <property type="component" value="Unassembled WGS sequence"/>
</dbReference>
<accession>A0A1M5K895</accession>
<evidence type="ECO:0000313" key="2">
    <source>
        <dbReference type="Proteomes" id="UP000184501"/>
    </source>
</evidence>
<dbReference type="OrthoDB" id="3695326at2"/>
<dbReference type="RefSeq" id="WP_143174373.1">
    <property type="nucleotide sequence ID" value="NZ_FQVN01000009.1"/>
</dbReference>